<evidence type="ECO:0008006" key="4">
    <source>
        <dbReference type="Google" id="ProtNLM"/>
    </source>
</evidence>
<evidence type="ECO:0000313" key="2">
    <source>
        <dbReference type="EMBL" id="ACV10988.1"/>
    </source>
</evidence>
<protein>
    <recommendedName>
        <fullName evidence="4">PD(D/E)XK endonuclease domain-containing protein</fullName>
    </recommendedName>
</protein>
<dbReference type="GeneID" id="8383075"/>
<feature type="compositionally biased region" description="Basic and acidic residues" evidence="1">
    <location>
        <begin position="1"/>
        <end position="20"/>
    </location>
</feature>
<dbReference type="eggNOG" id="arCOG06787">
    <property type="taxonomic scope" value="Archaea"/>
</dbReference>
<name>C7NU91_HALUD</name>
<dbReference type="STRING" id="519442.Huta_0803"/>
<reference evidence="2 3" key="1">
    <citation type="journal article" date="2009" name="Stand. Genomic Sci.">
        <title>Complete genome sequence of Halorhabdus utahensis type strain (AX-2).</title>
        <authorList>
            <person name="Anderson I."/>
            <person name="Tindall B.J."/>
            <person name="Pomrenke H."/>
            <person name="Goker M."/>
            <person name="Lapidus A."/>
            <person name="Nolan M."/>
            <person name="Copeland A."/>
            <person name="Glavina Del Rio T."/>
            <person name="Chen F."/>
            <person name="Tice H."/>
            <person name="Cheng J.F."/>
            <person name="Lucas S."/>
            <person name="Chertkov O."/>
            <person name="Bruce D."/>
            <person name="Brettin T."/>
            <person name="Detter J.C."/>
            <person name="Han C."/>
            <person name="Goodwin L."/>
            <person name="Land M."/>
            <person name="Hauser L."/>
            <person name="Chang Y.J."/>
            <person name="Jeffries C.D."/>
            <person name="Pitluck S."/>
            <person name="Pati A."/>
            <person name="Mavromatis K."/>
            <person name="Ivanova N."/>
            <person name="Ovchinnikova G."/>
            <person name="Chen A."/>
            <person name="Palaniappan K."/>
            <person name="Chain P."/>
            <person name="Rohde M."/>
            <person name="Bristow J."/>
            <person name="Eisen J.A."/>
            <person name="Markowitz V."/>
            <person name="Hugenholtz P."/>
            <person name="Kyrpides N.C."/>
            <person name="Klenk H.P."/>
        </authorList>
    </citation>
    <scope>NUCLEOTIDE SEQUENCE [LARGE SCALE GENOMIC DNA]</scope>
    <source>
        <strain evidence="3">DSM 12940 / JCM 11049 / AX-2</strain>
    </source>
</reference>
<dbReference type="EMBL" id="CP001687">
    <property type="protein sequence ID" value="ACV10988.1"/>
    <property type="molecule type" value="Genomic_DNA"/>
</dbReference>
<proteinExistence type="predicted"/>
<keyword evidence="3" id="KW-1185">Reference proteome</keyword>
<dbReference type="KEGG" id="hut:Huta_0803"/>
<accession>C7NU91</accession>
<evidence type="ECO:0000256" key="1">
    <source>
        <dbReference type="SAM" id="MobiDB-lite"/>
    </source>
</evidence>
<evidence type="ECO:0000313" key="3">
    <source>
        <dbReference type="Proteomes" id="UP000002071"/>
    </source>
</evidence>
<dbReference type="Proteomes" id="UP000002071">
    <property type="component" value="Chromosome"/>
</dbReference>
<dbReference type="OrthoDB" id="189742at2157"/>
<feature type="region of interest" description="Disordered" evidence="1">
    <location>
        <begin position="1"/>
        <end position="21"/>
    </location>
</feature>
<sequence>MTESKKAARYGSRAEKKAADRFNLTLDHSPWHDAHRPDGTPVEIKAAAVERANGSEGRFRVFRKYHDRLRREGGVYVFVAYRPRGTGISVVDMTMTHSSNLPLSTWYGAGGHRESQQRKIPVTAVF</sequence>
<dbReference type="HOGENOM" id="CLU_130793_0_0_2"/>
<organism evidence="2 3">
    <name type="scientific">Halorhabdus utahensis (strain DSM 12940 / JCM 11049 / AX-2)</name>
    <dbReference type="NCBI Taxonomy" id="519442"/>
    <lineage>
        <taxon>Archaea</taxon>
        <taxon>Methanobacteriati</taxon>
        <taxon>Methanobacteriota</taxon>
        <taxon>Stenosarchaea group</taxon>
        <taxon>Halobacteria</taxon>
        <taxon>Halobacteriales</taxon>
        <taxon>Haloarculaceae</taxon>
        <taxon>Halorhabdus</taxon>
    </lineage>
</organism>
<dbReference type="AlphaFoldDB" id="C7NU91"/>
<dbReference type="Pfam" id="PF25941">
    <property type="entry name" value="PDDEXK_16"/>
    <property type="match status" value="1"/>
</dbReference>
<dbReference type="RefSeq" id="WP_015788567.1">
    <property type="nucleotide sequence ID" value="NC_013158.1"/>
</dbReference>
<dbReference type="InterPro" id="IPR058715">
    <property type="entry name" value="PDDEXK_nuclease-rel"/>
</dbReference>
<gene>
    <name evidence="2" type="ordered locus">Huta_0803</name>
</gene>